<evidence type="ECO:0000313" key="1">
    <source>
        <dbReference type="EMBL" id="MED6134547.1"/>
    </source>
</evidence>
<dbReference type="EMBL" id="JASCZI010060608">
    <property type="protein sequence ID" value="MED6134547.1"/>
    <property type="molecule type" value="Genomic_DNA"/>
</dbReference>
<dbReference type="Proteomes" id="UP001341840">
    <property type="component" value="Unassembled WGS sequence"/>
</dbReference>
<reference evidence="1 2" key="1">
    <citation type="journal article" date="2023" name="Plants (Basel)">
        <title>Bridging the Gap: Combining Genomics and Transcriptomics Approaches to Understand Stylosanthes scabra, an Orphan Legume from the Brazilian Caatinga.</title>
        <authorList>
            <person name="Ferreira-Neto J.R.C."/>
            <person name="da Silva M.D."/>
            <person name="Binneck E."/>
            <person name="de Melo N.F."/>
            <person name="da Silva R.H."/>
            <person name="de Melo A.L.T.M."/>
            <person name="Pandolfi V."/>
            <person name="Bustamante F.O."/>
            <person name="Brasileiro-Vidal A.C."/>
            <person name="Benko-Iseppon A.M."/>
        </authorList>
    </citation>
    <scope>NUCLEOTIDE SEQUENCE [LARGE SCALE GENOMIC DNA]</scope>
    <source>
        <tissue evidence="1">Leaves</tissue>
    </source>
</reference>
<evidence type="ECO:0000313" key="2">
    <source>
        <dbReference type="Proteomes" id="UP001341840"/>
    </source>
</evidence>
<sequence>MNHKMSYLPVQHGRLEGYVPGESRARRRAIDACASKYLVTLNTLTECKQRRLEEALFVVHVSQLEVTSVCFVRNLA</sequence>
<keyword evidence="2" id="KW-1185">Reference proteome</keyword>
<protein>
    <submittedName>
        <fullName evidence="1">Uncharacterized protein</fullName>
    </submittedName>
</protein>
<name>A0ABU6SE04_9FABA</name>
<proteinExistence type="predicted"/>
<organism evidence="1 2">
    <name type="scientific">Stylosanthes scabra</name>
    <dbReference type="NCBI Taxonomy" id="79078"/>
    <lineage>
        <taxon>Eukaryota</taxon>
        <taxon>Viridiplantae</taxon>
        <taxon>Streptophyta</taxon>
        <taxon>Embryophyta</taxon>
        <taxon>Tracheophyta</taxon>
        <taxon>Spermatophyta</taxon>
        <taxon>Magnoliopsida</taxon>
        <taxon>eudicotyledons</taxon>
        <taxon>Gunneridae</taxon>
        <taxon>Pentapetalae</taxon>
        <taxon>rosids</taxon>
        <taxon>fabids</taxon>
        <taxon>Fabales</taxon>
        <taxon>Fabaceae</taxon>
        <taxon>Papilionoideae</taxon>
        <taxon>50 kb inversion clade</taxon>
        <taxon>dalbergioids sensu lato</taxon>
        <taxon>Dalbergieae</taxon>
        <taxon>Pterocarpus clade</taxon>
        <taxon>Stylosanthes</taxon>
    </lineage>
</organism>
<gene>
    <name evidence="1" type="ORF">PIB30_037919</name>
</gene>
<accession>A0ABU6SE04</accession>
<comment type="caution">
    <text evidence="1">The sequence shown here is derived from an EMBL/GenBank/DDBJ whole genome shotgun (WGS) entry which is preliminary data.</text>
</comment>